<organism evidence="2">
    <name type="scientific">Anopheles darlingi</name>
    <name type="common">Mosquito</name>
    <dbReference type="NCBI Taxonomy" id="43151"/>
    <lineage>
        <taxon>Eukaryota</taxon>
        <taxon>Metazoa</taxon>
        <taxon>Ecdysozoa</taxon>
        <taxon>Arthropoda</taxon>
        <taxon>Hexapoda</taxon>
        <taxon>Insecta</taxon>
        <taxon>Pterygota</taxon>
        <taxon>Neoptera</taxon>
        <taxon>Endopterygota</taxon>
        <taxon>Diptera</taxon>
        <taxon>Nematocera</taxon>
        <taxon>Culicoidea</taxon>
        <taxon>Culicidae</taxon>
        <taxon>Anophelinae</taxon>
        <taxon>Anopheles</taxon>
    </lineage>
</organism>
<accession>A0A2M4DLW4</accession>
<reference evidence="2" key="1">
    <citation type="submission" date="2018-01" db="EMBL/GenBank/DDBJ databases">
        <title>An insight into the sialome of Amazonian anophelines.</title>
        <authorList>
            <person name="Ribeiro J.M."/>
            <person name="Scarpassa V."/>
            <person name="Calvo E."/>
        </authorList>
    </citation>
    <scope>NUCLEOTIDE SEQUENCE</scope>
</reference>
<proteinExistence type="predicted"/>
<evidence type="ECO:0000313" key="2">
    <source>
        <dbReference type="EMBL" id="MBW78553.1"/>
    </source>
</evidence>
<feature type="chain" id="PRO_5014811645" evidence="1">
    <location>
        <begin position="20"/>
        <end position="72"/>
    </location>
</feature>
<dbReference type="EMBL" id="GGFL01014375">
    <property type="protein sequence ID" value="MBW78553.1"/>
    <property type="molecule type" value="Transcribed_RNA"/>
</dbReference>
<keyword evidence="1" id="KW-0732">Signal</keyword>
<name>A0A2M4DLW4_ANODA</name>
<feature type="signal peptide" evidence="1">
    <location>
        <begin position="1"/>
        <end position="19"/>
    </location>
</feature>
<sequence>MTVVAVVVVLLGCDTVSKSVTVLLLATEANVFANGGTIGMNGICRLAFVLSTPVVVPVPAPPALGGERGTEN</sequence>
<dbReference type="AlphaFoldDB" id="A0A2M4DLW4"/>
<protein>
    <submittedName>
        <fullName evidence="2">Putative secreted protein</fullName>
    </submittedName>
</protein>
<evidence type="ECO:0000256" key="1">
    <source>
        <dbReference type="SAM" id="SignalP"/>
    </source>
</evidence>